<sequence length="56" mass="5871">MYTSVDKALVGVAMGILFVMTSLGVTVPDWANQTAITAVLGVLTPVLVYFIPNKGS</sequence>
<keyword evidence="1" id="KW-0812">Transmembrane</keyword>
<accession>X0UKW7</accession>
<feature type="transmembrane region" description="Helical" evidence="1">
    <location>
        <begin position="34"/>
        <end position="51"/>
    </location>
</feature>
<dbReference type="AlphaFoldDB" id="X0UKW7"/>
<keyword evidence="1" id="KW-0472">Membrane</keyword>
<organism evidence="2">
    <name type="scientific">marine sediment metagenome</name>
    <dbReference type="NCBI Taxonomy" id="412755"/>
    <lineage>
        <taxon>unclassified sequences</taxon>
        <taxon>metagenomes</taxon>
        <taxon>ecological metagenomes</taxon>
    </lineage>
</organism>
<evidence type="ECO:0000256" key="1">
    <source>
        <dbReference type="SAM" id="Phobius"/>
    </source>
</evidence>
<evidence type="ECO:0000313" key="2">
    <source>
        <dbReference type="EMBL" id="GAG00973.1"/>
    </source>
</evidence>
<name>X0UKW7_9ZZZZ</name>
<comment type="caution">
    <text evidence="2">The sequence shown here is derived from an EMBL/GenBank/DDBJ whole genome shotgun (WGS) entry which is preliminary data.</text>
</comment>
<proteinExistence type="predicted"/>
<dbReference type="EMBL" id="BARS01027771">
    <property type="protein sequence ID" value="GAG00973.1"/>
    <property type="molecule type" value="Genomic_DNA"/>
</dbReference>
<protein>
    <submittedName>
        <fullName evidence="2">Uncharacterized protein</fullName>
    </submittedName>
</protein>
<reference evidence="2" key="1">
    <citation type="journal article" date="2014" name="Front. Microbiol.">
        <title>High frequency of phylogenetically diverse reductive dehalogenase-homologous genes in deep subseafloor sedimentary metagenomes.</title>
        <authorList>
            <person name="Kawai M."/>
            <person name="Futagami T."/>
            <person name="Toyoda A."/>
            <person name="Takaki Y."/>
            <person name="Nishi S."/>
            <person name="Hori S."/>
            <person name="Arai W."/>
            <person name="Tsubouchi T."/>
            <person name="Morono Y."/>
            <person name="Uchiyama I."/>
            <person name="Ito T."/>
            <person name="Fujiyama A."/>
            <person name="Inagaki F."/>
            <person name="Takami H."/>
        </authorList>
    </citation>
    <scope>NUCLEOTIDE SEQUENCE</scope>
    <source>
        <strain evidence="2">Expedition CK06-06</strain>
    </source>
</reference>
<gene>
    <name evidence="2" type="ORF">S01H1_43589</name>
</gene>
<keyword evidence="1" id="KW-1133">Transmembrane helix</keyword>